<gene>
    <name evidence="2" type="ORF">NP233_g820</name>
</gene>
<evidence type="ECO:0000313" key="3">
    <source>
        <dbReference type="Proteomes" id="UP001213000"/>
    </source>
</evidence>
<feature type="transmembrane region" description="Helical" evidence="1">
    <location>
        <begin position="664"/>
        <end position="683"/>
    </location>
</feature>
<feature type="transmembrane region" description="Helical" evidence="1">
    <location>
        <begin position="796"/>
        <end position="816"/>
    </location>
</feature>
<dbReference type="EMBL" id="JANIEX010000025">
    <property type="protein sequence ID" value="KAJ3575857.1"/>
    <property type="molecule type" value="Genomic_DNA"/>
</dbReference>
<feature type="transmembrane region" description="Helical" evidence="1">
    <location>
        <begin position="695"/>
        <end position="718"/>
    </location>
</feature>
<protein>
    <recommendedName>
        <fullName evidence="4">F-box domain-containing protein</fullName>
    </recommendedName>
</protein>
<sequence length="1498" mass="169059">MVSGTCFYCGHSGSYFRETSVSSPQNNFLSLEEEITSILSESNRLDNLLLRVHEYRARQFQRLNALRSTIGIFPHEILSEIFEHYLPLPNFDSFEPTHSNLQSLPRAAANAVTVTHPSPRITTLGGVCRQWRQIVYNTPRLWQVVEIKVRRSSVEDKANLIRLHLTNIKDTSLSLKLEPDLRPSSSPLFPSPSSDPLSEIELLPILRAIWDGARKISWLTSALDLGSWVALLSHRFEKLEGLALFASLKPRAITRCSGPQVTPWSSMPRLKCLILGGSIFRVPQDSPNMTSITTLNLDKRDLIICARLLLLCPNLVEYRVRPSSEIDCSPDSDIPLLDQVVTFRHMKIFQIDCAFQAPFSRMIPYLRLPNPHELGLGSVVRNPVAQAGWLLEFFRQLPHGWTSLNLNRLLSESERLREQVLSTVPGQVENLSVTYTNPSTLVDMLLLLARSDPVRGVLMSGLRHLHMQYTMNDLQNYVQAWLLVHPPPKLLSETILGMISARKNELIDEPFLLEMDDDHGTNCKDLGKDLGQMIDGGGVQFLITVKSSAKTGKANVNPISPFPYEPMAPLTNSSTILNPDTYLNHLSPSDGQAFEIGRNIMLVTVGMTVWDILIYVPEDLRILRRNPFQCVVLCSIFSRLFALGYVLLGALGAIMSFQDPYPPFMVKAFFGAFALSGSSFLFLRRLHAVYSDQRWVRWFFTLLWTSFFGVVFSVPWGLGMSFIPGTGYFFEVPIKPNVAVTGMLLLVFNTLVFLAISIKIAVTHNSNDERINWNTVISGRALPRLSRAILQNGQQYYLMTAGTVLFITVIMFAPSISPSLKMTFTIPIMPFEASMASRAYRNLRLYELDSQLADNRTHLGITMTNVQSGLELGGKQPVSESTAFTANLKPSGIQAHRSGGHRGTCPMSQFVMHLHLERDLPGHLCSRSMDHESLISTQSVLHLIPTRNPLVIIAYVVNDIRNARNILKTFQPSEVDTILDEVRHLDSFIFHLHGYRVRRLQRLNEIRSATGVLPDELLSQIFKHYTPPPPEFDTFEPSRGQRLPKSGVTRNDDPVGIHPHWQITVLGVICRQWRRAVYSTPHFWQAVEIKIGVASCIEHKVKLIRLYLNQVSSTSLSLKLDKAPHPPFLSETTMLDPLSASTLGPVLDAILEGAEKLRWLSSTLNLGNWSELWSTRFPKLKGLSLLCNDNDSNPAAHMYRPWYLDHWQNAASEVRPWPSDLPLEYLSLKGVMFHRGSPSQLTSSISILNLDLSDLNICFSLLRSLHYNLVEYRVRPSSPCFDNPSKFPLDAPLCFPKMKLFKIYCVSREPFLSALPNLLLPALEEVGLGTTALWMTPDHQPLLTFLKGLRGSLQTVDLNEQLSGSETKIYDVLTAIPSHVTKLSLLFADTRALTVVFHCLKSVQETIVMRSLRHIQLLYWENNFHVHGRRVAPSRSIRSSVIVDMLKARKSEIGKDAFHLEMEQDRSADWEALRKEFSLDETDQVRVSICIAGRDIKG</sequence>
<evidence type="ECO:0008006" key="4">
    <source>
        <dbReference type="Google" id="ProtNLM"/>
    </source>
</evidence>
<feature type="transmembrane region" description="Helical" evidence="1">
    <location>
        <begin position="596"/>
        <end position="616"/>
    </location>
</feature>
<dbReference type="Proteomes" id="UP001213000">
    <property type="component" value="Unassembled WGS sequence"/>
</dbReference>
<feature type="transmembrane region" description="Helical" evidence="1">
    <location>
        <begin position="628"/>
        <end position="658"/>
    </location>
</feature>
<name>A0AAD5W3K8_9AGAR</name>
<keyword evidence="1" id="KW-0812">Transmembrane</keyword>
<organism evidence="2 3">
    <name type="scientific">Leucocoprinus birnbaumii</name>
    <dbReference type="NCBI Taxonomy" id="56174"/>
    <lineage>
        <taxon>Eukaryota</taxon>
        <taxon>Fungi</taxon>
        <taxon>Dikarya</taxon>
        <taxon>Basidiomycota</taxon>
        <taxon>Agaricomycotina</taxon>
        <taxon>Agaricomycetes</taxon>
        <taxon>Agaricomycetidae</taxon>
        <taxon>Agaricales</taxon>
        <taxon>Agaricineae</taxon>
        <taxon>Agaricaceae</taxon>
        <taxon>Leucocoprinus</taxon>
    </lineage>
</organism>
<evidence type="ECO:0000313" key="2">
    <source>
        <dbReference type="EMBL" id="KAJ3575857.1"/>
    </source>
</evidence>
<keyword evidence="3" id="KW-1185">Reference proteome</keyword>
<proteinExistence type="predicted"/>
<evidence type="ECO:0000256" key="1">
    <source>
        <dbReference type="SAM" id="Phobius"/>
    </source>
</evidence>
<keyword evidence="1" id="KW-0472">Membrane</keyword>
<feature type="transmembrane region" description="Helical" evidence="1">
    <location>
        <begin position="738"/>
        <end position="762"/>
    </location>
</feature>
<keyword evidence="1" id="KW-1133">Transmembrane helix</keyword>
<reference evidence="2" key="1">
    <citation type="submission" date="2022-07" db="EMBL/GenBank/DDBJ databases">
        <title>Genome Sequence of Leucocoprinus birnbaumii.</title>
        <authorList>
            <person name="Buettner E."/>
        </authorList>
    </citation>
    <scope>NUCLEOTIDE SEQUENCE</scope>
    <source>
        <strain evidence="2">VT141</strain>
    </source>
</reference>
<accession>A0AAD5W3K8</accession>
<comment type="caution">
    <text evidence="2">The sequence shown here is derived from an EMBL/GenBank/DDBJ whole genome shotgun (WGS) entry which is preliminary data.</text>
</comment>
<dbReference type="Gene3D" id="1.20.1280.50">
    <property type="match status" value="1"/>
</dbReference>